<gene>
    <name evidence="1" type="ordered locus">Kole_0284</name>
</gene>
<sequence>MFFKRKKKGKDINKNPFYNNGDTLVIYFKCTKCGEVFRSHLRKFYDIHVNYERSGGAYRLDKEFIGSKCQNRINIYADFTRTFKPISFDIIGGRFISKEEYERESQQT</sequence>
<name>C5CD65_KOSOT</name>
<accession>C5CD65</accession>
<dbReference type="HOGENOM" id="CLU_173848_0_0_0"/>
<dbReference type="AlphaFoldDB" id="C5CD65"/>
<dbReference type="eggNOG" id="ENOG5032WN1">
    <property type="taxonomic scope" value="Bacteria"/>
</dbReference>
<keyword evidence="2" id="KW-1185">Reference proteome</keyword>
<dbReference type="KEGG" id="kol:Kole_0284"/>
<evidence type="ECO:0000313" key="2">
    <source>
        <dbReference type="Proteomes" id="UP000002382"/>
    </source>
</evidence>
<evidence type="ECO:0000313" key="1">
    <source>
        <dbReference type="EMBL" id="ACR79009.1"/>
    </source>
</evidence>
<reference evidence="1 2" key="1">
    <citation type="submission" date="2009-06" db="EMBL/GenBank/DDBJ databases">
        <title>Complete sequence of Thermotogales bacterium TBF 19.5.1.</title>
        <authorList>
            <consortium name="US DOE Joint Genome Institute"/>
            <person name="Lucas S."/>
            <person name="Copeland A."/>
            <person name="Lapidus A."/>
            <person name="Glavina del Rio T."/>
            <person name="Tice H."/>
            <person name="Bruce D."/>
            <person name="Goodwin L."/>
            <person name="Pitluck S."/>
            <person name="Chertkov O."/>
            <person name="Brettin T."/>
            <person name="Detter J.C."/>
            <person name="Han C."/>
            <person name="Schmutz J."/>
            <person name="Larimer F."/>
            <person name="Land M."/>
            <person name="Hauser L."/>
            <person name="Kyrpides N."/>
            <person name="Ovchinnikova G."/>
            <person name="Noll K."/>
        </authorList>
    </citation>
    <scope>NUCLEOTIDE SEQUENCE [LARGE SCALE GENOMIC DNA]</scope>
    <source>
        <strain evidence="2">ATCC BAA-1733 / DSM 21960 / TBF 19.5.1</strain>
    </source>
</reference>
<proteinExistence type="predicted"/>
<reference evidence="1 2" key="2">
    <citation type="journal article" date="2011" name="J. Bacteriol.">
        <title>Genome Sequence of Kosmotoga olearia Strain TBF 19.5.1, a Thermophilic Bacterium with a Wide Growth Temperature Range, Isolated from the Troll B Oil Platform in the North Sea.</title>
        <authorList>
            <person name="Swithers K.S."/>
            <person name="Dipippo J.L."/>
            <person name="Bruce D.C."/>
            <person name="Detter C."/>
            <person name="Tapia R."/>
            <person name="Han S."/>
            <person name="Goodwin L.A."/>
            <person name="Han J."/>
            <person name="Woyke T."/>
            <person name="Pitluck S."/>
            <person name="Pennacchio L."/>
            <person name="Nolan M."/>
            <person name="Mikhailova N."/>
            <person name="Land M.L."/>
            <person name="Nesbo C.L."/>
            <person name="Gogarten J.P."/>
            <person name="Noll K.M."/>
        </authorList>
    </citation>
    <scope>NUCLEOTIDE SEQUENCE [LARGE SCALE GENOMIC DNA]</scope>
    <source>
        <strain evidence="2">ATCC BAA-1733 / DSM 21960 / TBF 19.5.1</strain>
    </source>
</reference>
<dbReference type="STRING" id="521045.Kole_0284"/>
<dbReference type="Proteomes" id="UP000002382">
    <property type="component" value="Chromosome"/>
</dbReference>
<organism evidence="1 2">
    <name type="scientific">Kosmotoga olearia (strain ATCC BAA-1733 / DSM 21960 / TBF 19.5.1)</name>
    <dbReference type="NCBI Taxonomy" id="521045"/>
    <lineage>
        <taxon>Bacteria</taxon>
        <taxon>Thermotogati</taxon>
        <taxon>Thermotogota</taxon>
        <taxon>Thermotogae</taxon>
        <taxon>Kosmotogales</taxon>
        <taxon>Kosmotogaceae</taxon>
        <taxon>Kosmotoga</taxon>
    </lineage>
</organism>
<dbReference type="EMBL" id="CP001634">
    <property type="protein sequence ID" value="ACR79009.1"/>
    <property type="molecule type" value="Genomic_DNA"/>
</dbReference>
<protein>
    <submittedName>
        <fullName evidence="1">Uncharacterized protein</fullName>
    </submittedName>
</protein>
<dbReference type="OrthoDB" id="37519at2"/>
<dbReference type="RefSeq" id="WP_012744796.1">
    <property type="nucleotide sequence ID" value="NC_012785.1"/>
</dbReference>